<organism evidence="2 3">
    <name type="scientific">Lupinus luteus</name>
    <name type="common">European yellow lupine</name>
    <dbReference type="NCBI Taxonomy" id="3873"/>
    <lineage>
        <taxon>Eukaryota</taxon>
        <taxon>Viridiplantae</taxon>
        <taxon>Streptophyta</taxon>
        <taxon>Embryophyta</taxon>
        <taxon>Tracheophyta</taxon>
        <taxon>Spermatophyta</taxon>
        <taxon>Magnoliopsida</taxon>
        <taxon>eudicotyledons</taxon>
        <taxon>Gunneridae</taxon>
        <taxon>Pentapetalae</taxon>
        <taxon>rosids</taxon>
        <taxon>fabids</taxon>
        <taxon>Fabales</taxon>
        <taxon>Fabaceae</taxon>
        <taxon>Papilionoideae</taxon>
        <taxon>50 kb inversion clade</taxon>
        <taxon>genistoids sensu lato</taxon>
        <taxon>core genistoids</taxon>
        <taxon>Genisteae</taxon>
        <taxon>Lupinus</taxon>
    </lineage>
</organism>
<name>A0AAV1XKZ4_LUPLU</name>
<evidence type="ECO:0000256" key="1">
    <source>
        <dbReference type="SAM" id="MobiDB-lite"/>
    </source>
</evidence>
<protein>
    <submittedName>
        <fullName evidence="2">Uncharacterized protein</fullName>
    </submittedName>
</protein>
<dbReference type="EMBL" id="CAXHTB010000016">
    <property type="protein sequence ID" value="CAL0322226.1"/>
    <property type="molecule type" value="Genomic_DNA"/>
</dbReference>
<dbReference type="Proteomes" id="UP001497480">
    <property type="component" value="Unassembled WGS sequence"/>
</dbReference>
<feature type="compositionally biased region" description="Polar residues" evidence="1">
    <location>
        <begin position="96"/>
        <end position="110"/>
    </location>
</feature>
<reference evidence="2 3" key="1">
    <citation type="submission" date="2024-03" db="EMBL/GenBank/DDBJ databases">
        <authorList>
            <person name="Martinez-Hernandez J."/>
        </authorList>
    </citation>
    <scope>NUCLEOTIDE SEQUENCE [LARGE SCALE GENOMIC DNA]</scope>
</reference>
<proteinExistence type="predicted"/>
<evidence type="ECO:0000313" key="3">
    <source>
        <dbReference type="Proteomes" id="UP001497480"/>
    </source>
</evidence>
<feature type="region of interest" description="Disordered" evidence="1">
    <location>
        <begin position="77"/>
        <end position="110"/>
    </location>
</feature>
<evidence type="ECO:0000313" key="2">
    <source>
        <dbReference type="EMBL" id="CAL0322226.1"/>
    </source>
</evidence>
<gene>
    <name evidence="2" type="ORF">LLUT_LOCUS23286</name>
</gene>
<sequence>MREEQYEYVSSEYDDNEEEIQERNSYEDCNIIERDHLVADIICGGENLVFLKNNEPQTQRTCSSSETLSFHKSPLVSDFETEEAEEEFPITRDADSVQNSVRPTSPIQKL</sequence>
<feature type="compositionally biased region" description="Acidic residues" evidence="1">
    <location>
        <begin position="79"/>
        <end position="88"/>
    </location>
</feature>
<keyword evidence="3" id="KW-1185">Reference proteome</keyword>
<comment type="caution">
    <text evidence="2">The sequence shown here is derived from an EMBL/GenBank/DDBJ whole genome shotgun (WGS) entry which is preliminary data.</text>
</comment>
<dbReference type="AlphaFoldDB" id="A0AAV1XKZ4"/>
<accession>A0AAV1XKZ4</accession>